<dbReference type="Proteomes" id="UP001208690">
    <property type="component" value="Unassembled WGS sequence"/>
</dbReference>
<accession>A0ABT3BIC4</accession>
<reference evidence="1 2" key="1">
    <citation type="submission" date="2022-04" db="EMBL/GenBank/DDBJ databases">
        <title>Roseobacter sp. WL0113 is a bacterium isolated from neritic sediment.</title>
        <authorList>
            <person name="Wang L."/>
            <person name="He W."/>
            <person name="Zhang D.-F."/>
        </authorList>
    </citation>
    <scope>NUCLEOTIDE SEQUENCE [LARGE SCALE GENOMIC DNA]</scope>
    <source>
        <strain evidence="1 2">WL0113</strain>
    </source>
</reference>
<comment type="caution">
    <text evidence="1">The sequence shown here is derived from an EMBL/GenBank/DDBJ whole genome shotgun (WGS) entry which is preliminary data.</text>
</comment>
<protein>
    <submittedName>
        <fullName evidence="1">Uncharacterized protein</fullName>
    </submittedName>
</protein>
<sequence length="202" mass="21690">MVYGEGKMHRVNQWVALAVMMGIAGPTTAATLTGDTIRMVAINESRVLLDTMILVEDGPDLLGGGNTVFDFDTGSAGNEFELFMEPLGEYGGVFSTFGTTEITLSGLDFSGDERLFDWAFLQVPPEIPMTADLLSPSSIKFSWTESRFVGGTFFRGRFLTRGEEPGPIPSPIPLPAGGLLLMSAVGLAVGLGRRHRTSRSAH</sequence>
<dbReference type="EMBL" id="JALIEB010000014">
    <property type="protein sequence ID" value="MCV3273330.1"/>
    <property type="molecule type" value="Genomic_DNA"/>
</dbReference>
<name>A0ABT3BIC4_9RHOB</name>
<evidence type="ECO:0000313" key="1">
    <source>
        <dbReference type="EMBL" id="MCV3273330.1"/>
    </source>
</evidence>
<proteinExistence type="predicted"/>
<keyword evidence="2" id="KW-1185">Reference proteome</keyword>
<organism evidence="1 2">
    <name type="scientific">Roseobacter sinensis</name>
    <dbReference type="NCBI Taxonomy" id="2931391"/>
    <lineage>
        <taxon>Bacteria</taxon>
        <taxon>Pseudomonadati</taxon>
        <taxon>Pseudomonadota</taxon>
        <taxon>Alphaproteobacteria</taxon>
        <taxon>Rhodobacterales</taxon>
        <taxon>Roseobacteraceae</taxon>
        <taxon>Roseobacter</taxon>
    </lineage>
</organism>
<evidence type="ECO:0000313" key="2">
    <source>
        <dbReference type="Proteomes" id="UP001208690"/>
    </source>
</evidence>
<gene>
    <name evidence="1" type="ORF">MUB52_18000</name>
</gene>